<feature type="compositionally biased region" description="Polar residues" evidence="1">
    <location>
        <begin position="1"/>
        <end position="10"/>
    </location>
</feature>
<sequence>MAATTDTAQAPHTDGSPDEIMDEPPSGSISPVDRPTSDDFPMDKPFPASEPGSSPSSADPRPTMADVLGQQEHFRRDHAEADAARRRVENPKPLASDIEWIERQYAAGGDWTFIASRMDQARPYVLPRAKYDMVIATGRMFAKTPLQKIMVSLSGTHHGNASLEDLYRSHEIGQISKLPEGDLRIKVKSKEACLRFDRTKVNILVGVYTFKEFDVLGGKYFIDISSMDSDTDTRLILQRLFLLGYKPVYDTFRELNLATGITSATWRVYFLTASCPSALIVNGSSERLPFGYHSHHGLDLGTTTSNSRGTVPGSATHQRQNLTTPAQSYEHAVKVPEDAVTMKFPKKTSRQKSVKDAKKREVHLRHGAQHAKTSADTRLVTTSSSISEALSISTLCGSHGKITPPGSEMLRRHPLFC</sequence>
<name>A0AAV1UBJ2_9STRA</name>
<feature type="region of interest" description="Disordered" evidence="1">
    <location>
        <begin position="1"/>
        <end position="90"/>
    </location>
</feature>
<feature type="compositionally biased region" description="Low complexity" evidence="1">
    <location>
        <begin position="45"/>
        <end position="60"/>
    </location>
</feature>
<protein>
    <submittedName>
        <fullName evidence="2">Uncharacterized protein</fullName>
    </submittedName>
</protein>
<dbReference type="EMBL" id="CAKLBY020000173">
    <property type="protein sequence ID" value="CAK7931362.1"/>
    <property type="molecule type" value="Genomic_DNA"/>
</dbReference>
<feature type="compositionally biased region" description="Basic and acidic residues" evidence="1">
    <location>
        <begin position="72"/>
        <end position="90"/>
    </location>
</feature>
<dbReference type="Proteomes" id="UP001162060">
    <property type="component" value="Unassembled WGS sequence"/>
</dbReference>
<evidence type="ECO:0000256" key="1">
    <source>
        <dbReference type="SAM" id="MobiDB-lite"/>
    </source>
</evidence>
<dbReference type="AlphaFoldDB" id="A0AAV1UBJ2"/>
<reference evidence="2" key="1">
    <citation type="submission" date="2024-01" db="EMBL/GenBank/DDBJ databases">
        <authorList>
            <person name="Webb A."/>
        </authorList>
    </citation>
    <scope>NUCLEOTIDE SEQUENCE</scope>
    <source>
        <strain evidence="2">Pm1</strain>
    </source>
</reference>
<gene>
    <name evidence="2" type="ORF">PM001_LOCUS16512</name>
</gene>
<accession>A0AAV1UBJ2</accession>
<comment type="caution">
    <text evidence="2">The sequence shown here is derived from an EMBL/GenBank/DDBJ whole genome shotgun (WGS) entry which is preliminary data.</text>
</comment>
<proteinExistence type="predicted"/>
<organism evidence="2 3">
    <name type="scientific">Peronospora matthiolae</name>
    <dbReference type="NCBI Taxonomy" id="2874970"/>
    <lineage>
        <taxon>Eukaryota</taxon>
        <taxon>Sar</taxon>
        <taxon>Stramenopiles</taxon>
        <taxon>Oomycota</taxon>
        <taxon>Peronosporomycetes</taxon>
        <taxon>Peronosporales</taxon>
        <taxon>Peronosporaceae</taxon>
        <taxon>Peronospora</taxon>
    </lineage>
</organism>
<evidence type="ECO:0000313" key="2">
    <source>
        <dbReference type="EMBL" id="CAK7931362.1"/>
    </source>
</evidence>
<evidence type="ECO:0000313" key="3">
    <source>
        <dbReference type="Proteomes" id="UP001162060"/>
    </source>
</evidence>